<evidence type="ECO:0000313" key="1">
    <source>
        <dbReference type="EMBL" id="SVA30675.1"/>
    </source>
</evidence>
<organism evidence="1">
    <name type="scientific">marine metagenome</name>
    <dbReference type="NCBI Taxonomy" id="408172"/>
    <lineage>
        <taxon>unclassified sequences</taxon>
        <taxon>metagenomes</taxon>
        <taxon>ecological metagenomes</taxon>
    </lineage>
</organism>
<reference evidence="1" key="1">
    <citation type="submission" date="2018-05" db="EMBL/GenBank/DDBJ databases">
        <authorList>
            <person name="Lanie J.A."/>
            <person name="Ng W.-L."/>
            <person name="Kazmierczak K.M."/>
            <person name="Andrzejewski T.M."/>
            <person name="Davidsen T.M."/>
            <person name="Wayne K.J."/>
            <person name="Tettelin H."/>
            <person name="Glass J.I."/>
            <person name="Rusch D."/>
            <person name="Podicherti R."/>
            <person name="Tsui H.-C.T."/>
            <person name="Winkler M.E."/>
        </authorList>
    </citation>
    <scope>NUCLEOTIDE SEQUENCE</scope>
</reference>
<feature type="non-terminal residue" evidence="1">
    <location>
        <position position="1"/>
    </location>
</feature>
<accession>A0A381UR84</accession>
<feature type="non-terminal residue" evidence="1">
    <location>
        <position position="65"/>
    </location>
</feature>
<dbReference type="AlphaFoldDB" id="A0A381UR84"/>
<gene>
    <name evidence="1" type="ORF">METZ01_LOCUS83529</name>
</gene>
<name>A0A381UR84_9ZZZZ</name>
<sequence length="65" mass="7207">VHLGNSVEFQALRSVRLQFLHLWSTRRSASLDIESATCLTFFNLSYGSAGPLGPFAHCDEVLENP</sequence>
<proteinExistence type="predicted"/>
<dbReference type="EMBL" id="UINC01006965">
    <property type="protein sequence ID" value="SVA30675.1"/>
    <property type="molecule type" value="Genomic_DNA"/>
</dbReference>
<protein>
    <submittedName>
        <fullName evidence="1">Uncharacterized protein</fullName>
    </submittedName>
</protein>